<name>A0A255YJ52_9SPHN</name>
<dbReference type="RefSeq" id="WP_094473563.1">
    <property type="nucleotide sequence ID" value="NZ_NOXT01000106.1"/>
</dbReference>
<dbReference type="OrthoDB" id="312624at2"/>
<evidence type="ECO:0000256" key="5">
    <source>
        <dbReference type="ARBA" id="ARBA00023002"/>
    </source>
</evidence>
<accession>A0A255YJ52</accession>
<keyword evidence="8" id="KW-0503">Monooxygenase</keyword>
<reference evidence="8 9" key="1">
    <citation type="submission" date="2017-07" db="EMBL/GenBank/DDBJ databases">
        <title>Sandarakinorhabdus cyanobacteriorum sp. nov., a novel bacterium isolated from cyanobacterial aggregates in a eutrophic lake.</title>
        <authorList>
            <person name="Cai H."/>
        </authorList>
    </citation>
    <scope>NUCLEOTIDE SEQUENCE [LARGE SCALE GENOMIC DNA]</scope>
    <source>
        <strain evidence="8 9">TH057</strain>
    </source>
</reference>
<sequence>MNMRPVALIGAGCSGFTTAKRLVDEGIAFDWFETSDRIGGNWAYDNPNGMSSAYQSLHIDTSKWRLQFEEFPVPADWPDFPHHSLINQYFNAYVDHFGLRGRVQFETPVLAVARRGDGGWDVTTKHGTRAYRAVVVANGHHWSPNRPVWDGAFDGPIIHAHDYRTPFAPLDLIGKRVLVVGMGNSAVDIASELGQRSITARCIVSTRRGVWVLPKYFNGVPADKQAAPPWLPLGLARWIGRRKVKSLVGNMEDYGLPAPDHEPLDAHPTVSGEFLTRVGSGDIVVRPAIARLDGDGVLFSDGSREAVDAIITATGYNIDFPFLNPDDAPVVDNHIPLFKRMVQADPALHGLWFMGLAQTLPTLVNLSEQQSKLLVAWLTGRYALPPPDEMARVIVAEGKKYQGHYYASRRHTMQVNFEPYVADLAAEIRRGAKRVRPAAAVAGARAG</sequence>
<evidence type="ECO:0000256" key="3">
    <source>
        <dbReference type="ARBA" id="ARBA00022827"/>
    </source>
</evidence>
<keyword evidence="2" id="KW-0285">Flavoprotein</keyword>
<keyword evidence="5" id="KW-0560">Oxidoreductase</keyword>
<evidence type="ECO:0000256" key="6">
    <source>
        <dbReference type="ARBA" id="ARBA00034528"/>
    </source>
</evidence>
<dbReference type="EMBL" id="NOXT01000106">
    <property type="protein sequence ID" value="OYQ29266.1"/>
    <property type="molecule type" value="Genomic_DNA"/>
</dbReference>
<dbReference type="PRINTS" id="PR00370">
    <property type="entry name" value="FMOXYGENASE"/>
</dbReference>
<keyword evidence="4" id="KW-0521">NADP</keyword>
<evidence type="ECO:0000256" key="1">
    <source>
        <dbReference type="ARBA" id="ARBA00009183"/>
    </source>
</evidence>
<comment type="similarity">
    <text evidence="1">Belongs to the FMO family.</text>
</comment>
<dbReference type="InterPro" id="IPR050346">
    <property type="entry name" value="FMO-like"/>
</dbReference>
<organism evidence="8 9">
    <name type="scientific">Sandarakinorhabdus cyanobacteriorum</name>
    <dbReference type="NCBI Taxonomy" id="1981098"/>
    <lineage>
        <taxon>Bacteria</taxon>
        <taxon>Pseudomonadati</taxon>
        <taxon>Pseudomonadota</taxon>
        <taxon>Alphaproteobacteria</taxon>
        <taxon>Sphingomonadales</taxon>
        <taxon>Sphingosinicellaceae</taxon>
        <taxon>Sandarakinorhabdus</taxon>
    </lineage>
</organism>
<dbReference type="SUPFAM" id="SSF51735">
    <property type="entry name" value="NAD(P)-binding Rossmann-fold domains"/>
    <property type="match status" value="1"/>
</dbReference>
<dbReference type="InterPro" id="IPR000960">
    <property type="entry name" value="Flavin_mOase"/>
</dbReference>
<dbReference type="EC" id="1.14.13.148" evidence="6"/>
<dbReference type="Gene3D" id="3.50.50.60">
    <property type="entry name" value="FAD/NAD(P)-binding domain"/>
    <property type="match status" value="1"/>
</dbReference>
<dbReference type="InterPro" id="IPR036291">
    <property type="entry name" value="NAD(P)-bd_dom_sf"/>
</dbReference>
<comment type="caution">
    <text evidence="8">The sequence shown here is derived from an EMBL/GenBank/DDBJ whole genome shotgun (WGS) entry which is preliminary data.</text>
</comment>
<evidence type="ECO:0000256" key="7">
    <source>
        <dbReference type="ARBA" id="ARBA00035159"/>
    </source>
</evidence>
<protein>
    <recommendedName>
        <fullName evidence="7">Trimethylamine monooxygenase</fullName>
        <ecNumber evidence="6">1.14.13.148</ecNumber>
    </recommendedName>
</protein>
<dbReference type="InterPro" id="IPR036188">
    <property type="entry name" value="FAD/NAD-bd_sf"/>
</dbReference>
<dbReference type="Pfam" id="PF00743">
    <property type="entry name" value="FMO-like"/>
    <property type="match status" value="1"/>
</dbReference>
<evidence type="ECO:0000313" key="9">
    <source>
        <dbReference type="Proteomes" id="UP000216991"/>
    </source>
</evidence>
<evidence type="ECO:0000256" key="2">
    <source>
        <dbReference type="ARBA" id="ARBA00022630"/>
    </source>
</evidence>
<dbReference type="GO" id="GO:0004499">
    <property type="term" value="F:N,N-dimethylaniline monooxygenase activity"/>
    <property type="evidence" value="ECO:0007669"/>
    <property type="project" value="InterPro"/>
</dbReference>
<keyword evidence="3" id="KW-0274">FAD</keyword>
<dbReference type="AlphaFoldDB" id="A0A255YJ52"/>
<dbReference type="GO" id="GO:0050661">
    <property type="term" value="F:NADP binding"/>
    <property type="evidence" value="ECO:0007669"/>
    <property type="project" value="InterPro"/>
</dbReference>
<dbReference type="PIRSF" id="PIRSF000332">
    <property type="entry name" value="FMO"/>
    <property type="match status" value="1"/>
</dbReference>
<dbReference type="SUPFAM" id="SSF51905">
    <property type="entry name" value="FAD/NAD(P)-binding domain"/>
    <property type="match status" value="1"/>
</dbReference>
<dbReference type="GO" id="GO:0034899">
    <property type="term" value="F:trimethylamine monooxygenase activity"/>
    <property type="evidence" value="ECO:0007669"/>
    <property type="project" value="UniProtKB-EC"/>
</dbReference>
<evidence type="ECO:0000313" key="8">
    <source>
        <dbReference type="EMBL" id="OYQ29266.1"/>
    </source>
</evidence>
<evidence type="ECO:0000256" key="4">
    <source>
        <dbReference type="ARBA" id="ARBA00022857"/>
    </source>
</evidence>
<gene>
    <name evidence="8" type="ORF">CHU93_07970</name>
</gene>
<dbReference type="GO" id="GO:0050660">
    <property type="term" value="F:flavin adenine dinucleotide binding"/>
    <property type="evidence" value="ECO:0007669"/>
    <property type="project" value="InterPro"/>
</dbReference>
<keyword evidence="9" id="KW-1185">Reference proteome</keyword>
<dbReference type="InterPro" id="IPR020946">
    <property type="entry name" value="Flavin_mOase-like"/>
</dbReference>
<proteinExistence type="inferred from homology"/>
<dbReference type="PANTHER" id="PTHR23023">
    <property type="entry name" value="DIMETHYLANILINE MONOOXYGENASE"/>
    <property type="match status" value="1"/>
</dbReference>
<dbReference type="Proteomes" id="UP000216991">
    <property type="component" value="Unassembled WGS sequence"/>
</dbReference>